<keyword evidence="1" id="KW-0255">Endonuclease</keyword>
<keyword evidence="1" id="KW-0540">Nuclease</keyword>
<dbReference type="OrthoDB" id="9808744at2"/>
<dbReference type="EC" id="3.1.-.-" evidence="1"/>
<name>A0A4U1BTN0_9SPHI</name>
<dbReference type="SUPFAM" id="SSF50118">
    <property type="entry name" value="Cell growth inhibitor/plasmid maintenance toxic component"/>
    <property type="match status" value="1"/>
</dbReference>
<dbReference type="AlphaFoldDB" id="A0A4U1BTN0"/>
<dbReference type="Proteomes" id="UP000308181">
    <property type="component" value="Unassembled WGS sequence"/>
</dbReference>
<dbReference type="PANTHER" id="PTHR33988">
    <property type="entry name" value="ENDORIBONUCLEASE MAZF-RELATED"/>
    <property type="match status" value="1"/>
</dbReference>
<evidence type="ECO:0000313" key="2">
    <source>
        <dbReference type="EMBL" id="TKB95949.1"/>
    </source>
</evidence>
<keyword evidence="3" id="KW-1185">Reference proteome</keyword>
<dbReference type="InterPro" id="IPR011067">
    <property type="entry name" value="Plasmid_toxin/cell-grow_inhib"/>
</dbReference>
<organism evidence="2 3">
    <name type="scientific">Pedobacter cryophilus</name>
    <dbReference type="NCBI Taxonomy" id="2571271"/>
    <lineage>
        <taxon>Bacteria</taxon>
        <taxon>Pseudomonadati</taxon>
        <taxon>Bacteroidota</taxon>
        <taxon>Sphingobacteriia</taxon>
        <taxon>Sphingobacteriales</taxon>
        <taxon>Sphingobacteriaceae</taxon>
        <taxon>Pedobacter</taxon>
    </lineage>
</organism>
<protein>
    <recommendedName>
        <fullName evidence="1">mRNA interferase</fullName>
        <ecNumber evidence="1">3.1.-.-</ecNumber>
    </recommendedName>
</protein>
<dbReference type="EMBL" id="SWBP01000006">
    <property type="protein sequence ID" value="TKB95949.1"/>
    <property type="molecule type" value="Genomic_DNA"/>
</dbReference>
<proteinExistence type="inferred from homology"/>
<dbReference type="GO" id="GO:0004521">
    <property type="term" value="F:RNA endonuclease activity"/>
    <property type="evidence" value="ECO:0007669"/>
    <property type="project" value="TreeGrafter"/>
</dbReference>
<reference evidence="2 3" key="1">
    <citation type="submission" date="2019-04" db="EMBL/GenBank/DDBJ databases">
        <title>Pedobacter sp. AR-3-17 sp. nov., isolated from Arctic soil.</title>
        <authorList>
            <person name="Dahal R.H."/>
            <person name="Kim D.-U."/>
        </authorList>
    </citation>
    <scope>NUCLEOTIDE SEQUENCE [LARGE SCALE GENOMIC DNA]</scope>
    <source>
        <strain evidence="2 3">AR-3-17</strain>
    </source>
</reference>
<dbReference type="GO" id="GO:0016075">
    <property type="term" value="P:rRNA catabolic process"/>
    <property type="evidence" value="ECO:0007669"/>
    <property type="project" value="TreeGrafter"/>
</dbReference>
<dbReference type="InterPro" id="IPR003477">
    <property type="entry name" value="PemK-like"/>
</dbReference>
<dbReference type="Pfam" id="PF02452">
    <property type="entry name" value="PemK_toxin"/>
    <property type="match status" value="1"/>
</dbReference>
<evidence type="ECO:0000256" key="1">
    <source>
        <dbReference type="PIRNR" id="PIRNR033490"/>
    </source>
</evidence>
<sequence length="110" mass="12497">MKQGEIWFTNLDPTKGSEQAGYRPVVILSGNLLNTYLKVVITAPLTTKIKNYKGNPIIEPNHHNGLQEISELLIFHIRSVSKERLIKRVGVINKSELDLSIQTLNEILKY</sequence>
<dbReference type="Gene3D" id="2.30.30.110">
    <property type="match status" value="1"/>
</dbReference>
<comment type="similarity">
    <text evidence="1">Belongs to the PemK/MazF family.</text>
</comment>
<keyword evidence="1" id="KW-0378">Hydrolase</keyword>
<dbReference type="GO" id="GO:0006402">
    <property type="term" value="P:mRNA catabolic process"/>
    <property type="evidence" value="ECO:0007669"/>
    <property type="project" value="TreeGrafter"/>
</dbReference>
<dbReference type="GO" id="GO:0003677">
    <property type="term" value="F:DNA binding"/>
    <property type="evidence" value="ECO:0007669"/>
    <property type="project" value="InterPro"/>
</dbReference>
<accession>A0A4U1BTN0</accession>
<gene>
    <name evidence="2" type="ORF">FA046_14845</name>
</gene>
<dbReference type="RefSeq" id="WP_136827325.1">
    <property type="nucleotide sequence ID" value="NZ_SWBP01000006.1"/>
</dbReference>
<comment type="caution">
    <text evidence="2">The sequence shown here is derived from an EMBL/GenBank/DDBJ whole genome shotgun (WGS) entry which is preliminary data.</text>
</comment>
<evidence type="ECO:0000313" key="3">
    <source>
        <dbReference type="Proteomes" id="UP000308181"/>
    </source>
</evidence>
<dbReference type="PANTHER" id="PTHR33988:SF2">
    <property type="entry name" value="ENDORIBONUCLEASE MAZF"/>
    <property type="match status" value="1"/>
</dbReference>
<dbReference type="PIRSF" id="PIRSF033490">
    <property type="entry name" value="MazF"/>
    <property type="match status" value="1"/>
</dbReference>
<dbReference type="GO" id="GO:0016787">
    <property type="term" value="F:hydrolase activity"/>
    <property type="evidence" value="ECO:0007669"/>
    <property type="project" value="UniProtKB-KW"/>
</dbReference>
<comment type="function">
    <text evidence="1">Toxic component of a type II toxin-antitoxin (TA) system.</text>
</comment>